<feature type="compositionally biased region" description="Low complexity" evidence="1">
    <location>
        <begin position="1"/>
        <end position="11"/>
    </location>
</feature>
<dbReference type="Proteomes" id="UP000314294">
    <property type="component" value="Unassembled WGS sequence"/>
</dbReference>
<proteinExistence type="predicted"/>
<comment type="caution">
    <text evidence="2">The sequence shown here is derived from an EMBL/GenBank/DDBJ whole genome shotgun (WGS) entry which is preliminary data.</text>
</comment>
<dbReference type="AlphaFoldDB" id="A0A4Z2H191"/>
<accession>A0A4Z2H191</accession>
<name>A0A4Z2H191_9TELE</name>
<gene>
    <name evidence="2" type="ORF">EYF80_030133</name>
</gene>
<sequence length="84" mass="9179">MVSVSSSESMSGDSLGTVSQLQSQGTLRLANTNEVKLRSIQELQNGLKAEEACFFNAIRAAVFHQSGGLFKRRALERRIGRIPV</sequence>
<dbReference type="EMBL" id="SRLO01000351">
    <property type="protein sequence ID" value="TNN59647.1"/>
    <property type="molecule type" value="Genomic_DNA"/>
</dbReference>
<evidence type="ECO:0000256" key="1">
    <source>
        <dbReference type="SAM" id="MobiDB-lite"/>
    </source>
</evidence>
<feature type="region of interest" description="Disordered" evidence="1">
    <location>
        <begin position="1"/>
        <end position="25"/>
    </location>
</feature>
<feature type="compositionally biased region" description="Polar residues" evidence="1">
    <location>
        <begin position="12"/>
        <end position="25"/>
    </location>
</feature>
<protein>
    <submittedName>
        <fullName evidence="2">Uncharacterized protein</fullName>
    </submittedName>
</protein>
<reference evidence="2 3" key="1">
    <citation type="submission" date="2019-03" db="EMBL/GenBank/DDBJ databases">
        <title>First draft genome of Liparis tanakae, snailfish: a comprehensive survey of snailfish specific genes.</title>
        <authorList>
            <person name="Kim W."/>
            <person name="Song I."/>
            <person name="Jeong J.-H."/>
            <person name="Kim D."/>
            <person name="Kim S."/>
            <person name="Ryu S."/>
            <person name="Song J.Y."/>
            <person name="Lee S.K."/>
        </authorList>
    </citation>
    <scope>NUCLEOTIDE SEQUENCE [LARGE SCALE GENOMIC DNA]</scope>
    <source>
        <tissue evidence="2">Muscle</tissue>
    </source>
</reference>
<organism evidence="2 3">
    <name type="scientific">Liparis tanakae</name>
    <name type="common">Tanaka's snailfish</name>
    <dbReference type="NCBI Taxonomy" id="230148"/>
    <lineage>
        <taxon>Eukaryota</taxon>
        <taxon>Metazoa</taxon>
        <taxon>Chordata</taxon>
        <taxon>Craniata</taxon>
        <taxon>Vertebrata</taxon>
        <taxon>Euteleostomi</taxon>
        <taxon>Actinopterygii</taxon>
        <taxon>Neopterygii</taxon>
        <taxon>Teleostei</taxon>
        <taxon>Neoteleostei</taxon>
        <taxon>Acanthomorphata</taxon>
        <taxon>Eupercaria</taxon>
        <taxon>Perciformes</taxon>
        <taxon>Cottioidei</taxon>
        <taxon>Cottales</taxon>
        <taxon>Liparidae</taxon>
        <taxon>Liparis</taxon>
    </lineage>
</organism>
<evidence type="ECO:0000313" key="2">
    <source>
        <dbReference type="EMBL" id="TNN59647.1"/>
    </source>
</evidence>
<evidence type="ECO:0000313" key="3">
    <source>
        <dbReference type="Proteomes" id="UP000314294"/>
    </source>
</evidence>
<keyword evidence="3" id="KW-1185">Reference proteome</keyword>